<comment type="similarity">
    <text evidence="3">Belongs to the acetyltransferase family. RimJ subfamily.</text>
</comment>
<dbReference type="InterPro" id="IPR051531">
    <property type="entry name" value="N-acetyltransferase"/>
</dbReference>
<dbReference type="InterPro" id="IPR000182">
    <property type="entry name" value="GNAT_dom"/>
</dbReference>
<comment type="caution">
    <text evidence="6">The sequence shown here is derived from an EMBL/GenBank/DDBJ whole genome shotgun (WGS) entry which is preliminary data.</text>
</comment>
<reference evidence="6 7" key="1">
    <citation type="journal article" date="2019" name="Int. J. Syst. Evol. Microbiol.">
        <title>The Global Catalogue of Microorganisms (GCM) 10K type strain sequencing project: providing services to taxonomists for standard genome sequencing and annotation.</title>
        <authorList>
            <consortium name="The Broad Institute Genomics Platform"/>
            <consortium name="The Broad Institute Genome Sequencing Center for Infectious Disease"/>
            <person name="Wu L."/>
            <person name="Ma J."/>
        </authorList>
    </citation>
    <scope>NUCLEOTIDE SEQUENCE [LARGE SCALE GENOMIC DNA]</scope>
    <source>
        <strain evidence="6 7">DT55</strain>
    </source>
</reference>
<accession>A0ABD5WQV4</accession>
<dbReference type="PROSITE" id="PS51186">
    <property type="entry name" value="GNAT"/>
    <property type="match status" value="1"/>
</dbReference>
<protein>
    <submittedName>
        <fullName evidence="6">GNAT family N-acetyltransferase</fullName>
        <ecNumber evidence="6">2.3.-.-</ecNumber>
    </submittedName>
</protein>
<evidence type="ECO:0000256" key="4">
    <source>
        <dbReference type="SAM" id="MobiDB-lite"/>
    </source>
</evidence>
<keyword evidence="1 6" id="KW-0808">Transferase</keyword>
<evidence type="ECO:0000256" key="2">
    <source>
        <dbReference type="ARBA" id="ARBA00023315"/>
    </source>
</evidence>
<dbReference type="Proteomes" id="UP001596388">
    <property type="component" value="Unassembled WGS sequence"/>
</dbReference>
<evidence type="ECO:0000256" key="3">
    <source>
        <dbReference type="ARBA" id="ARBA00038502"/>
    </source>
</evidence>
<dbReference type="EMBL" id="JBHTAG010000002">
    <property type="protein sequence ID" value="MFC7095960.1"/>
    <property type="molecule type" value="Genomic_DNA"/>
</dbReference>
<dbReference type="RefSeq" id="WP_276236560.1">
    <property type="nucleotide sequence ID" value="NZ_CP119989.1"/>
</dbReference>
<dbReference type="GeneID" id="79270160"/>
<evidence type="ECO:0000256" key="1">
    <source>
        <dbReference type="ARBA" id="ARBA00022679"/>
    </source>
</evidence>
<sequence>MPGTRVVDGDRVSLRTLEREDLAFVQRATTDPAIRHPLGSAVRNRTELTEAFEDDEDTRLVICLDDDGDASDPSESAVADETPDSGEPRLIGAVRVEATDWKRPELSYWLVPECHGEGYGTEAVGLAVDYAFRSRAVPAVAAGVYAHNDASRRLLESLGFRDEGRLRSHSFTDGAYRDLVKYSLLREEWEARRGDD</sequence>
<dbReference type="PANTHER" id="PTHR43792:SF8">
    <property type="entry name" value="[RIBOSOMAL PROTEIN US5]-ALANINE N-ACETYLTRANSFERASE"/>
    <property type="match status" value="1"/>
</dbReference>
<dbReference type="EC" id="2.3.-.-" evidence="6"/>
<evidence type="ECO:0000259" key="5">
    <source>
        <dbReference type="PROSITE" id="PS51186"/>
    </source>
</evidence>
<dbReference type="InterPro" id="IPR016181">
    <property type="entry name" value="Acyl_CoA_acyltransferase"/>
</dbReference>
<keyword evidence="7" id="KW-1185">Reference proteome</keyword>
<dbReference type="Gene3D" id="3.40.630.30">
    <property type="match status" value="1"/>
</dbReference>
<dbReference type="PANTHER" id="PTHR43792">
    <property type="entry name" value="GNAT FAMILY, PUTATIVE (AFU_ORTHOLOGUE AFUA_3G00765)-RELATED-RELATED"/>
    <property type="match status" value="1"/>
</dbReference>
<organism evidence="6 7">
    <name type="scientific">Halobaculum marinum</name>
    <dbReference type="NCBI Taxonomy" id="3031996"/>
    <lineage>
        <taxon>Archaea</taxon>
        <taxon>Methanobacteriati</taxon>
        <taxon>Methanobacteriota</taxon>
        <taxon>Stenosarchaea group</taxon>
        <taxon>Halobacteria</taxon>
        <taxon>Halobacteriales</taxon>
        <taxon>Haloferacaceae</taxon>
        <taxon>Halobaculum</taxon>
    </lineage>
</organism>
<dbReference type="SUPFAM" id="SSF55729">
    <property type="entry name" value="Acyl-CoA N-acyltransferases (Nat)"/>
    <property type="match status" value="1"/>
</dbReference>
<keyword evidence="2 6" id="KW-0012">Acyltransferase</keyword>
<dbReference type="Pfam" id="PF13302">
    <property type="entry name" value="Acetyltransf_3"/>
    <property type="match status" value="1"/>
</dbReference>
<dbReference type="AlphaFoldDB" id="A0ABD5WQV4"/>
<evidence type="ECO:0000313" key="7">
    <source>
        <dbReference type="Proteomes" id="UP001596388"/>
    </source>
</evidence>
<gene>
    <name evidence="6" type="ORF">ACFQKD_01465</name>
</gene>
<dbReference type="GO" id="GO:0016746">
    <property type="term" value="F:acyltransferase activity"/>
    <property type="evidence" value="ECO:0007669"/>
    <property type="project" value="UniProtKB-KW"/>
</dbReference>
<feature type="region of interest" description="Disordered" evidence="4">
    <location>
        <begin position="65"/>
        <end position="87"/>
    </location>
</feature>
<name>A0ABD5WQV4_9EURY</name>
<feature type="domain" description="N-acetyltransferase" evidence="5">
    <location>
        <begin position="12"/>
        <end position="183"/>
    </location>
</feature>
<evidence type="ECO:0000313" key="6">
    <source>
        <dbReference type="EMBL" id="MFC7095960.1"/>
    </source>
</evidence>
<proteinExistence type="inferred from homology"/>